<sequence length="619" mass="70191">MNRKSCNPGFRRCGVFVLLLLLIPSRVLALEIHEIRWSFHDRPVAYQFNPVTLLVENNQATPFEGELRFHPESFRGQSLGLTLARRIYISPYEKKWVQFYPYFTESNANWSVVWEETGRQKSKSFLAPVPTHERATVQLVSVGSLERLLPGIKQYPEEIFPPFSATTGSLESVVLNHVPKWDKARRTAFLEWIYSGGTVHLFKNASGNALVFSESFAPLNQMSNVISYGKGQIFRHQIKMDQLSSAQLSSMLRTIQQNPEQPFDVDEKLADAYSYDPTQGYYPHAGFLHSNMSDEEILTTLTEMSKPQRIWYFNFFISFLYLVVVGPGYYIVTRLSQKAYHYYVCYFLGTALFSLIFLISGKYSSNQTAQVHSLFLANVLPNQEIELSEWSSLGIVNGGTYEILHLGDEHLYAACNEFSRINGISTSGSQGMLKIEMPPNSTQSFLHKAKTRKTVFEVAVESVLTNESGLEALTLKINDQFPSQVKQIYFQIGPKLYELKQEEERLVYHGTSRKISTVLDYSLRNAADSLTTFRLTGTVKPRETPDKLPLDQLFPVLLKRALGIDSDLTGSKQQSNVSTGKLLVLCDAPDELVLQSPQVTNKNGLVLYCLEVPLKIQID</sequence>
<dbReference type="Proteomes" id="UP000320839">
    <property type="component" value="Chromosome"/>
</dbReference>
<dbReference type="AlphaFoldDB" id="A0A518FYF7"/>
<feature type="transmembrane region" description="Helical" evidence="1">
    <location>
        <begin position="339"/>
        <end position="359"/>
    </location>
</feature>
<dbReference type="EMBL" id="CP036317">
    <property type="protein sequence ID" value="QDV21398.1"/>
    <property type="molecule type" value="Genomic_DNA"/>
</dbReference>
<protein>
    <submittedName>
        <fullName evidence="2">Uncharacterized protein</fullName>
    </submittedName>
</protein>
<reference evidence="2 3" key="1">
    <citation type="submission" date="2019-02" db="EMBL/GenBank/DDBJ databases">
        <title>Deep-cultivation of Planctomycetes and their phenomic and genomic characterization uncovers novel biology.</title>
        <authorList>
            <person name="Wiegand S."/>
            <person name="Jogler M."/>
            <person name="Boedeker C."/>
            <person name="Pinto D."/>
            <person name="Vollmers J."/>
            <person name="Rivas-Marin E."/>
            <person name="Kohn T."/>
            <person name="Peeters S.H."/>
            <person name="Heuer A."/>
            <person name="Rast P."/>
            <person name="Oberbeckmann S."/>
            <person name="Bunk B."/>
            <person name="Jeske O."/>
            <person name="Meyerdierks A."/>
            <person name="Storesund J.E."/>
            <person name="Kallscheuer N."/>
            <person name="Luecker S."/>
            <person name="Lage O.M."/>
            <person name="Pohl T."/>
            <person name="Merkel B.J."/>
            <person name="Hornburger P."/>
            <person name="Mueller R.-W."/>
            <person name="Bruemmer F."/>
            <person name="Labrenz M."/>
            <person name="Spormann A.M."/>
            <person name="Op den Camp H."/>
            <person name="Overmann J."/>
            <person name="Amann R."/>
            <person name="Jetten M.S.M."/>
            <person name="Mascher T."/>
            <person name="Medema M.H."/>
            <person name="Devos D.P."/>
            <person name="Kaster A.-K."/>
            <person name="Ovreas L."/>
            <person name="Rohde M."/>
            <person name="Galperin M.Y."/>
            <person name="Jogler C."/>
        </authorList>
    </citation>
    <scope>NUCLEOTIDE SEQUENCE [LARGE SCALE GENOMIC DNA]</scope>
    <source>
        <strain evidence="2 3">Pan153</strain>
    </source>
</reference>
<keyword evidence="1" id="KW-0472">Membrane</keyword>
<dbReference type="RefSeq" id="WP_145460114.1">
    <property type="nucleotide sequence ID" value="NZ_CP036317.1"/>
</dbReference>
<name>A0A518FYF7_9PLAN</name>
<organism evidence="2 3">
    <name type="scientific">Gimesia panareensis</name>
    <dbReference type="NCBI Taxonomy" id="2527978"/>
    <lineage>
        <taxon>Bacteria</taxon>
        <taxon>Pseudomonadati</taxon>
        <taxon>Planctomycetota</taxon>
        <taxon>Planctomycetia</taxon>
        <taxon>Planctomycetales</taxon>
        <taxon>Planctomycetaceae</taxon>
        <taxon>Gimesia</taxon>
    </lineage>
</organism>
<proteinExistence type="predicted"/>
<feature type="transmembrane region" description="Helical" evidence="1">
    <location>
        <begin position="310"/>
        <end position="332"/>
    </location>
</feature>
<gene>
    <name evidence="2" type="ORF">Pan153_60860</name>
</gene>
<keyword evidence="1" id="KW-0812">Transmembrane</keyword>
<evidence type="ECO:0000313" key="2">
    <source>
        <dbReference type="EMBL" id="QDV21398.1"/>
    </source>
</evidence>
<keyword evidence="1" id="KW-1133">Transmembrane helix</keyword>
<accession>A0A518FYF7</accession>
<evidence type="ECO:0000256" key="1">
    <source>
        <dbReference type="SAM" id="Phobius"/>
    </source>
</evidence>
<dbReference type="OrthoDB" id="214230at2"/>
<evidence type="ECO:0000313" key="3">
    <source>
        <dbReference type="Proteomes" id="UP000320839"/>
    </source>
</evidence>